<sequence>MRRIIDLGDLKTEYVICSCEGAAEEALMDILLDNNCLLFSRENLVGHKVTRKRKAVEIQQEFLNRDYSPHRAIVVRILDSRSEKFKLSALYAERHDVYTIRTTPEIEMLLIIAEGKAAAFRQQSKSKIKPSEYCKSVLKMGNRVKSRNFWLEYFVDINMLLQVIRQYHQTKSDKSELSIYDLLKEEYR</sequence>
<protein>
    <submittedName>
        <fullName evidence="1">Uncharacterized protein</fullName>
    </submittedName>
</protein>
<evidence type="ECO:0000313" key="1">
    <source>
        <dbReference type="EMBL" id="TYZ29851.1"/>
    </source>
</evidence>
<evidence type="ECO:0000313" key="2">
    <source>
        <dbReference type="Proteomes" id="UP000322783"/>
    </source>
</evidence>
<dbReference type="AlphaFoldDB" id="A0A5D6WMP5"/>
<dbReference type="EMBL" id="VTOZ01000006">
    <property type="protein sequence ID" value="TYZ29851.1"/>
    <property type="molecule type" value="Genomic_DNA"/>
</dbReference>
<name>A0A5D6WMP5_9FIRM</name>
<proteinExistence type="predicted"/>
<organism evidence="1 2">
    <name type="scientific">Selenomonas caprae</name>
    <dbReference type="NCBI Taxonomy" id="2606905"/>
    <lineage>
        <taxon>Bacteria</taxon>
        <taxon>Bacillati</taxon>
        <taxon>Bacillota</taxon>
        <taxon>Negativicutes</taxon>
        <taxon>Selenomonadales</taxon>
        <taxon>Selenomonadaceae</taxon>
        <taxon>Selenomonas</taxon>
    </lineage>
</organism>
<keyword evidence="2" id="KW-1185">Reference proteome</keyword>
<dbReference type="RefSeq" id="WP_149188683.1">
    <property type="nucleotide sequence ID" value="NZ_VTOZ01000006.1"/>
</dbReference>
<reference evidence="1 2" key="1">
    <citation type="submission" date="2019-08" db="EMBL/GenBank/DDBJ databases">
        <title>Selenomonas sp. mPRGC5 and Selenomonas sp. mPRGC8 isolated from ruminal fluid of dairy goat (Capra hircus).</title>
        <authorList>
            <person name="Poothong S."/>
            <person name="Nuengjamnong C."/>
            <person name="Tanasupawat S."/>
        </authorList>
    </citation>
    <scope>NUCLEOTIDE SEQUENCE [LARGE SCALE GENOMIC DNA]</scope>
    <source>
        <strain evidence="2">mPRGC8</strain>
    </source>
</reference>
<dbReference type="Proteomes" id="UP000322783">
    <property type="component" value="Unassembled WGS sequence"/>
</dbReference>
<comment type="caution">
    <text evidence="1">The sequence shown here is derived from an EMBL/GenBank/DDBJ whole genome shotgun (WGS) entry which is preliminary data.</text>
</comment>
<accession>A0A5D6WMP5</accession>
<gene>
    <name evidence="1" type="ORF">FZ041_04500</name>
</gene>